<keyword evidence="4" id="KW-0597">Phosphoprotein</keyword>
<keyword evidence="5" id="KW-0007">Acetylation</keyword>
<dbReference type="OrthoDB" id="10264062at2759"/>
<dbReference type="STRING" id="6412.T1EGA5"/>
<sequence length="409" mass="47589">MDKEGRLTNVSSVKMAIFKGGIDQSIRQEVWKYLLGYYGWNSTYKSRVEDRKKKIDDYFRMKLQWKSFSDEQLSNFSALRDRKSLAEKDVLRTDRKHTFFEGSHNQNIKILLDILLTHCMHDFDLGYVQGMSDLLAPILVVMEHEVDAFWCFAGFIKMLGRNFEKDQQAMKNQLLQLQILLTYIDPQLASYLENHESLNMYFCFRWLLIVFKREFNFPDIMKLWEVLWTGLPCKNFHLFVCLAILDSAKSTLMENNFGFPEILKYVNDLSGNIKVDEVLETAEAMYMQLKNSKNLSDAIKKIIGLDASNENDNSFSSPFQPFHPFEVSEKVISSQNKDVVNDKKQTSDEINKCRTAEEILPSANGNVETAFDHMEDIRKPNDEKLNSNKLSECSDENSIEIIDHVNFCT</sequence>
<protein>
    <recommendedName>
        <fullName evidence="8">TBC1 domain family member 15</fullName>
    </recommendedName>
    <alternativeName>
        <fullName evidence="9">GTPase-activating protein RAB7</fullName>
    </alternativeName>
</protein>
<evidence type="ECO:0000313" key="11">
    <source>
        <dbReference type="EMBL" id="ESN93184.1"/>
    </source>
</evidence>
<reference evidence="11 13" key="2">
    <citation type="journal article" date="2013" name="Nature">
        <title>Insights into bilaterian evolution from three spiralian genomes.</title>
        <authorList>
            <person name="Simakov O."/>
            <person name="Marletaz F."/>
            <person name="Cho S.J."/>
            <person name="Edsinger-Gonzales E."/>
            <person name="Havlak P."/>
            <person name="Hellsten U."/>
            <person name="Kuo D.H."/>
            <person name="Larsson T."/>
            <person name="Lv J."/>
            <person name="Arendt D."/>
            <person name="Savage R."/>
            <person name="Osoegawa K."/>
            <person name="de Jong P."/>
            <person name="Grimwood J."/>
            <person name="Chapman J.A."/>
            <person name="Shapiro H."/>
            <person name="Aerts A."/>
            <person name="Otillar R.P."/>
            <person name="Terry A.Y."/>
            <person name="Boore J.L."/>
            <person name="Grigoriev I.V."/>
            <person name="Lindberg D.R."/>
            <person name="Seaver E.C."/>
            <person name="Weisblat D.A."/>
            <person name="Putnam N.H."/>
            <person name="Rokhsar D.S."/>
        </authorList>
    </citation>
    <scope>NUCLEOTIDE SEQUENCE</scope>
</reference>
<dbReference type="HOGENOM" id="CLU_004457_3_1_1"/>
<evidence type="ECO:0000313" key="13">
    <source>
        <dbReference type="Proteomes" id="UP000015101"/>
    </source>
</evidence>
<dbReference type="GeneID" id="20195607"/>
<dbReference type="PROSITE" id="PS50086">
    <property type="entry name" value="TBC_RABGAP"/>
    <property type="match status" value="1"/>
</dbReference>
<dbReference type="Gene3D" id="1.10.472.80">
    <property type="entry name" value="Ypt/Rab-GAP domain of gyp1p, domain 3"/>
    <property type="match status" value="1"/>
</dbReference>
<dbReference type="SMART" id="SM00164">
    <property type="entry name" value="TBC"/>
    <property type="match status" value="1"/>
</dbReference>
<dbReference type="GO" id="GO:0005096">
    <property type="term" value="F:GTPase activator activity"/>
    <property type="evidence" value="ECO:0000318"/>
    <property type="project" value="GO_Central"/>
</dbReference>
<keyword evidence="2" id="KW-0343">GTPase activation</keyword>
<dbReference type="FunFam" id="1.10.8.270:FF:000005">
    <property type="entry name" value="TBC1 domain family member 15"/>
    <property type="match status" value="1"/>
</dbReference>
<evidence type="ECO:0000256" key="3">
    <source>
        <dbReference type="ARBA" id="ARBA00022490"/>
    </source>
</evidence>
<dbReference type="EMBL" id="KB097635">
    <property type="protein sequence ID" value="ESN93184.1"/>
    <property type="molecule type" value="Genomic_DNA"/>
</dbReference>
<keyword evidence="13" id="KW-1185">Reference proteome</keyword>
<dbReference type="InterPro" id="IPR000195">
    <property type="entry name" value="Rab-GAP-TBC_dom"/>
</dbReference>
<evidence type="ECO:0000259" key="10">
    <source>
        <dbReference type="PROSITE" id="PS50086"/>
    </source>
</evidence>
<dbReference type="KEGG" id="hro:HELRODRAFT_115787"/>
<dbReference type="Pfam" id="PF00566">
    <property type="entry name" value="RabGAP-TBC"/>
    <property type="match status" value="1"/>
</dbReference>
<comment type="function">
    <text evidence="6">Acts as a GTPase activating protein for RAB7A. Does not act on RAB4, RAB5 or RAB6.</text>
</comment>
<gene>
    <name evidence="12" type="primary">20195607</name>
    <name evidence="11" type="ORF">HELRODRAFT_115787</name>
</gene>
<dbReference type="PANTHER" id="PTHR22957:SF645">
    <property type="entry name" value="LD27216P"/>
    <property type="match status" value="1"/>
</dbReference>
<reference evidence="12" key="3">
    <citation type="submission" date="2015-06" db="UniProtKB">
        <authorList>
            <consortium name="EnsemblMetazoa"/>
        </authorList>
    </citation>
    <scope>IDENTIFICATION</scope>
</reference>
<evidence type="ECO:0000256" key="5">
    <source>
        <dbReference type="ARBA" id="ARBA00022990"/>
    </source>
</evidence>
<dbReference type="CTD" id="20195607"/>
<proteinExistence type="predicted"/>
<dbReference type="Gene3D" id="1.10.8.270">
    <property type="entry name" value="putative rabgap domain of human tbc1 domain family member 14 like domains"/>
    <property type="match status" value="1"/>
</dbReference>
<evidence type="ECO:0000256" key="9">
    <source>
        <dbReference type="ARBA" id="ARBA00082539"/>
    </source>
</evidence>
<evidence type="ECO:0000313" key="12">
    <source>
        <dbReference type="EnsemblMetazoa" id="HelroP115787"/>
    </source>
</evidence>
<dbReference type="eggNOG" id="KOG2197">
    <property type="taxonomic scope" value="Eukaryota"/>
</dbReference>
<evidence type="ECO:0000256" key="8">
    <source>
        <dbReference type="ARBA" id="ARBA00067480"/>
    </source>
</evidence>
<dbReference type="AlphaFoldDB" id="T1EGA5"/>
<feature type="domain" description="Rab-GAP TBC" evidence="10">
    <location>
        <begin position="21"/>
        <end position="231"/>
    </location>
</feature>
<dbReference type="PANTHER" id="PTHR22957">
    <property type="entry name" value="TBC1 DOMAIN FAMILY MEMBER GTPASE-ACTIVATING PROTEIN"/>
    <property type="match status" value="1"/>
</dbReference>
<keyword evidence="3" id="KW-0963">Cytoplasm</keyword>
<evidence type="ECO:0000256" key="2">
    <source>
        <dbReference type="ARBA" id="ARBA00022468"/>
    </source>
</evidence>
<dbReference type="EnsemblMetazoa" id="HelroT115787">
    <property type="protein sequence ID" value="HelroP115787"/>
    <property type="gene ID" value="HelroG115787"/>
</dbReference>
<dbReference type="EMBL" id="AMQM01007531">
    <property type="status" value="NOT_ANNOTATED_CDS"/>
    <property type="molecule type" value="Genomic_DNA"/>
</dbReference>
<reference evidence="13" key="1">
    <citation type="submission" date="2012-12" db="EMBL/GenBank/DDBJ databases">
        <authorList>
            <person name="Hellsten U."/>
            <person name="Grimwood J."/>
            <person name="Chapman J.A."/>
            <person name="Shapiro H."/>
            <person name="Aerts A."/>
            <person name="Otillar R.P."/>
            <person name="Terry A.Y."/>
            <person name="Boore J.L."/>
            <person name="Simakov O."/>
            <person name="Marletaz F."/>
            <person name="Cho S.-J."/>
            <person name="Edsinger-Gonzales E."/>
            <person name="Havlak P."/>
            <person name="Kuo D.-H."/>
            <person name="Larsson T."/>
            <person name="Lv J."/>
            <person name="Arendt D."/>
            <person name="Savage R."/>
            <person name="Osoegawa K."/>
            <person name="de Jong P."/>
            <person name="Lindberg D.R."/>
            <person name="Seaver E.C."/>
            <person name="Weisblat D.A."/>
            <person name="Putnam N.H."/>
            <person name="Grigoriev I.V."/>
            <person name="Rokhsar D.S."/>
        </authorList>
    </citation>
    <scope>NUCLEOTIDE SEQUENCE</scope>
</reference>
<comment type="subcellular location">
    <subcellularLocation>
        <location evidence="1">Cytoplasm</location>
    </subcellularLocation>
</comment>
<dbReference type="SUPFAM" id="SSF47923">
    <property type="entry name" value="Ypt/Rab-GAP domain of gyp1p"/>
    <property type="match status" value="2"/>
</dbReference>
<dbReference type="RefSeq" id="XP_009028780.1">
    <property type="nucleotide sequence ID" value="XM_009030532.1"/>
</dbReference>
<dbReference type="Proteomes" id="UP000015101">
    <property type="component" value="Unassembled WGS sequence"/>
</dbReference>
<organism evidence="12 13">
    <name type="scientific">Helobdella robusta</name>
    <name type="common">Californian leech</name>
    <dbReference type="NCBI Taxonomy" id="6412"/>
    <lineage>
        <taxon>Eukaryota</taxon>
        <taxon>Metazoa</taxon>
        <taxon>Spiralia</taxon>
        <taxon>Lophotrochozoa</taxon>
        <taxon>Annelida</taxon>
        <taxon>Clitellata</taxon>
        <taxon>Hirudinea</taxon>
        <taxon>Rhynchobdellida</taxon>
        <taxon>Glossiphoniidae</taxon>
        <taxon>Helobdella</taxon>
    </lineage>
</organism>
<dbReference type="GO" id="GO:0005737">
    <property type="term" value="C:cytoplasm"/>
    <property type="evidence" value="ECO:0007669"/>
    <property type="project" value="UniProtKB-SubCell"/>
</dbReference>
<dbReference type="InterPro" id="IPR035969">
    <property type="entry name" value="Rab-GAP_TBC_sf"/>
</dbReference>
<name>T1EGA5_HELRO</name>
<dbReference type="OMA" id="HLASHEC"/>
<evidence type="ECO:0000256" key="1">
    <source>
        <dbReference type="ARBA" id="ARBA00004496"/>
    </source>
</evidence>
<dbReference type="FunFam" id="1.10.472.80:FF:000005">
    <property type="entry name" value="TBC1 domain family member 15"/>
    <property type="match status" value="1"/>
</dbReference>
<comment type="subunit">
    <text evidence="7">Interacts with non-phosphorylated form of RAB8A; phosphorylation of RAB8A at 'Thr-72' disrupts this interaction. Interacts with ARMC12.</text>
</comment>
<dbReference type="InParanoid" id="T1EGA5"/>
<accession>T1EGA5</accession>
<evidence type="ECO:0000256" key="4">
    <source>
        <dbReference type="ARBA" id="ARBA00022553"/>
    </source>
</evidence>
<evidence type="ECO:0000256" key="6">
    <source>
        <dbReference type="ARBA" id="ARBA00055283"/>
    </source>
</evidence>
<evidence type="ECO:0000256" key="7">
    <source>
        <dbReference type="ARBA" id="ARBA00065268"/>
    </source>
</evidence>